<protein>
    <submittedName>
        <fullName evidence="2">Uncharacterized protein</fullName>
    </submittedName>
</protein>
<dbReference type="EMBL" id="JASSZA010000021">
    <property type="protein sequence ID" value="KAK2085095.1"/>
    <property type="molecule type" value="Genomic_DNA"/>
</dbReference>
<gene>
    <name evidence="2" type="ORF">P7K49_036395</name>
</gene>
<evidence type="ECO:0000313" key="3">
    <source>
        <dbReference type="Proteomes" id="UP001266305"/>
    </source>
</evidence>
<reference evidence="2 3" key="1">
    <citation type="submission" date="2023-05" db="EMBL/GenBank/DDBJ databases">
        <title>B98-5 Cell Line De Novo Hybrid Assembly: An Optical Mapping Approach.</title>
        <authorList>
            <person name="Kananen K."/>
            <person name="Auerbach J.A."/>
            <person name="Kautto E."/>
            <person name="Blachly J.S."/>
        </authorList>
    </citation>
    <scope>NUCLEOTIDE SEQUENCE [LARGE SCALE GENOMIC DNA]</scope>
    <source>
        <strain evidence="2">B95-8</strain>
        <tissue evidence="2">Cell line</tissue>
    </source>
</reference>
<feature type="region of interest" description="Disordered" evidence="1">
    <location>
        <begin position="1"/>
        <end position="60"/>
    </location>
</feature>
<keyword evidence="3" id="KW-1185">Reference proteome</keyword>
<dbReference type="Proteomes" id="UP001266305">
    <property type="component" value="Unassembled WGS sequence"/>
</dbReference>
<accession>A0ABQ9TKJ1</accession>
<feature type="compositionally biased region" description="Polar residues" evidence="1">
    <location>
        <begin position="1"/>
        <end position="13"/>
    </location>
</feature>
<evidence type="ECO:0000313" key="2">
    <source>
        <dbReference type="EMBL" id="KAK2085095.1"/>
    </source>
</evidence>
<organism evidence="2 3">
    <name type="scientific">Saguinus oedipus</name>
    <name type="common">Cotton-top tamarin</name>
    <name type="synonym">Oedipomidas oedipus</name>
    <dbReference type="NCBI Taxonomy" id="9490"/>
    <lineage>
        <taxon>Eukaryota</taxon>
        <taxon>Metazoa</taxon>
        <taxon>Chordata</taxon>
        <taxon>Craniata</taxon>
        <taxon>Vertebrata</taxon>
        <taxon>Euteleostomi</taxon>
        <taxon>Mammalia</taxon>
        <taxon>Eutheria</taxon>
        <taxon>Euarchontoglires</taxon>
        <taxon>Primates</taxon>
        <taxon>Haplorrhini</taxon>
        <taxon>Platyrrhini</taxon>
        <taxon>Cebidae</taxon>
        <taxon>Callitrichinae</taxon>
        <taxon>Saguinus</taxon>
    </lineage>
</organism>
<name>A0ABQ9TKJ1_SAGOE</name>
<proteinExistence type="predicted"/>
<comment type="caution">
    <text evidence="2">The sequence shown here is derived from an EMBL/GenBank/DDBJ whole genome shotgun (WGS) entry which is preliminary data.</text>
</comment>
<evidence type="ECO:0000256" key="1">
    <source>
        <dbReference type="SAM" id="MobiDB-lite"/>
    </source>
</evidence>
<sequence length="146" mass="15875">MASSSLEPPNSLTPRPWRRLLHQPRANPCPGPLRPKSTRAGISLQHSQGRGRFLPEDSSTAQPLCLFPGGGIETAPSALGGKKKAVNESPCTTSPWSLAPHCSSLREGEQAFCQSQRPITMTDSWSLEVMTYVWEDMLQPAHATPT</sequence>